<dbReference type="Gene3D" id="1.10.730.10">
    <property type="entry name" value="Isoleucyl-tRNA Synthetase, Domain 1"/>
    <property type="match status" value="1"/>
</dbReference>
<dbReference type="GO" id="GO:0004814">
    <property type="term" value="F:arginine-tRNA ligase activity"/>
    <property type="evidence" value="ECO:0007669"/>
    <property type="project" value="UniProtKB-UniRule"/>
</dbReference>
<dbReference type="Pfam" id="PF00750">
    <property type="entry name" value="tRNA-synt_1d"/>
    <property type="match status" value="1"/>
</dbReference>
<dbReference type="GO" id="GO:0005524">
    <property type="term" value="F:ATP binding"/>
    <property type="evidence" value="ECO:0007669"/>
    <property type="project" value="UniProtKB-UniRule"/>
</dbReference>
<protein>
    <recommendedName>
        <fullName evidence="10">Arginine--tRNA ligase</fullName>
        <ecNumber evidence="10">6.1.1.19</ecNumber>
    </recommendedName>
    <alternativeName>
        <fullName evidence="10">Arginyl-tRNA synthetase</fullName>
        <shortName evidence="10">ArgRS</shortName>
    </alternativeName>
</protein>
<keyword evidence="6 10" id="KW-0067">ATP-binding</keyword>
<dbReference type="InterPro" id="IPR036695">
    <property type="entry name" value="Arg-tRNA-synth_N_sf"/>
</dbReference>
<dbReference type="InterPro" id="IPR008909">
    <property type="entry name" value="DALR_anticod-bd"/>
</dbReference>
<comment type="catalytic activity">
    <reaction evidence="9 10">
        <text>tRNA(Arg) + L-arginine + ATP = L-arginyl-tRNA(Arg) + AMP + diphosphate</text>
        <dbReference type="Rhea" id="RHEA:20301"/>
        <dbReference type="Rhea" id="RHEA-COMP:9658"/>
        <dbReference type="Rhea" id="RHEA-COMP:9673"/>
        <dbReference type="ChEBI" id="CHEBI:30616"/>
        <dbReference type="ChEBI" id="CHEBI:32682"/>
        <dbReference type="ChEBI" id="CHEBI:33019"/>
        <dbReference type="ChEBI" id="CHEBI:78442"/>
        <dbReference type="ChEBI" id="CHEBI:78513"/>
        <dbReference type="ChEBI" id="CHEBI:456215"/>
        <dbReference type="EC" id="6.1.1.19"/>
    </reaction>
</comment>
<dbReference type="SUPFAM" id="SSF52374">
    <property type="entry name" value="Nucleotidylyl transferase"/>
    <property type="match status" value="1"/>
</dbReference>
<dbReference type="CDD" id="cd07956">
    <property type="entry name" value="Anticodon_Ia_Arg"/>
    <property type="match status" value="1"/>
</dbReference>
<feature type="domain" description="DALR anticodon binding" evidence="12">
    <location>
        <begin position="473"/>
        <end position="606"/>
    </location>
</feature>
<dbReference type="Gene3D" id="3.30.1360.70">
    <property type="entry name" value="Arginyl tRNA synthetase N-terminal domain"/>
    <property type="match status" value="1"/>
</dbReference>
<dbReference type="InterPro" id="IPR005148">
    <property type="entry name" value="Arg-tRNA-synth_N"/>
</dbReference>
<evidence type="ECO:0000256" key="10">
    <source>
        <dbReference type="HAMAP-Rule" id="MF_00123"/>
    </source>
</evidence>
<comment type="similarity">
    <text evidence="2 10 11">Belongs to the class-I aminoacyl-tRNA synthetase family.</text>
</comment>
<evidence type="ECO:0000313" key="14">
    <source>
        <dbReference type="EMBL" id="SNR41011.1"/>
    </source>
</evidence>
<dbReference type="SMART" id="SM01016">
    <property type="entry name" value="Arg_tRNA_synt_N"/>
    <property type="match status" value="1"/>
</dbReference>
<keyword evidence="4 10" id="KW-0436">Ligase</keyword>
<dbReference type="InterPro" id="IPR014729">
    <property type="entry name" value="Rossmann-like_a/b/a_fold"/>
</dbReference>
<dbReference type="OrthoDB" id="372102at2157"/>
<name>A0A238W3M7_HALVU</name>
<organism evidence="14 15">
    <name type="scientific">Halorubrum vacuolatum</name>
    <name type="common">Natronobacterium vacuolatum</name>
    <dbReference type="NCBI Taxonomy" id="63740"/>
    <lineage>
        <taxon>Archaea</taxon>
        <taxon>Methanobacteriati</taxon>
        <taxon>Methanobacteriota</taxon>
        <taxon>Stenosarchaea group</taxon>
        <taxon>Halobacteria</taxon>
        <taxon>Halobacteriales</taxon>
        <taxon>Haloferacaceae</taxon>
        <taxon>Halorubrum</taxon>
    </lineage>
</organism>
<dbReference type="GO" id="GO:0005737">
    <property type="term" value="C:cytoplasm"/>
    <property type="evidence" value="ECO:0007669"/>
    <property type="project" value="UniProtKB-SubCell"/>
</dbReference>
<evidence type="ECO:0000256" key="6">
    <source>
        <dbReference type="ARBA" id="ARBA00022840"/>
    </source>
</evidence>
<dbReference type="AlphaFoldDB" id="A0A238W3M7"/>
<evidence type="ECO:0000313" key="15">
    <source>
        <dbReference type="Proteomes" id="UP000198397"/>
    </source>
</evidence>
<dbReference type="EMBL" id="FZNQ01000005">
    <property type="protein sequence ID" value="SNR41011.1"/>
    <property type="molecule type" value="Genomic_DNA"/>
</dbReference>
<evidence type="ECO:0000256" key="3">
    <source>
        <dbReference type="ARBA" id="ARBA00022490"/>
    </source>
</evidence>
<accession>A0A238W3M7</accession>
<evidence type="ECO:0000256" key="8">
    <source>
        <dbReference type="ARBA" id="ARBA00023146"/>
    </source>
</evidence>
<dbReference type="PRINTS" id="PR01038">
    <property type="entry name" value="TRNASYNTHARG"/>
</dbReference>
<keyword evidence="7 10" id="KW-0648">Protein biosynthesis</keyword>
<dbReference type="InterPro" id="IPR035684">
    <property type="entry name" value="ArgRS_core"/>
</dbReference>
<dbReference type="PANTHER" id="PTHR11956:SF5">
    <property type="entry name" value="ARGININE--TRNA LIGASE, CYTOPLASMIC"/>
    <property type="match status" value="1"/>
</dbReference>
<dbReference type="PANTHER" id="PTHR11956">
    <property type="entry name" value="ARGINYL-TRNA SYNTHETASE"/>
    <property type="match status" value="1"/>
</dbReference>
<evidence type="ECO:0000256" key="2">
    <source>
        <dbReference type="ARBA" id="ARBA00005594"/>
    </source>
</evidence>
<keyword evidence="5 10" id="KW-0547">Nucleotide-binding</keyword>
<evidence type="ECO:0000256" key="5">
    <source>
        <dbReference type="ARBA" id="ARBA00022741"/>
    </source>
</evidence>
<evidence type="ECO:0000256" key="11">
    <source>
        <dbReference type="RuleBase" id="RU363038"/>
    </source>
</evidence>
<evidence type="ECO:0000259" key="13">
    <source>
        <dbReference type="SMART" id="SM01016"/>
    </source>
</evidence>
<dbReference type="Proteomes" id="UP000198397">
    <property type="component" value="Unassembled WGS sequence"/>
</dbReference>
<dbReference type="FunFam" id="1.10.730.10:FF:000008">
    <property type="entry name" value="Arginine--tRNA ligase"/>
    <property type="match status" value="1"/>
</dbReference>
<dbReference type="InterPro" id="IPR009080">
    <property type="entry name" value="tRNAsynth_Ia_anticodon-bd"/>
</dbReference>
<keyword evidence="15" id="KW-1185">Reference proteome</keyword>
<evidence type="ECO:0000259" key="12">
    <source>
        <dbReference type="SMART" id="SM00836"/>
    </source>
</evidence>
<dbReference type="SUPFAM" id="SSF55190">
    <property type="entry name" value="Arginyl-tRNA synthetase (ArgRS), N-terminal 'additional' domain"/>
    <property type="match status" value="1"/>
</dbReference>
<sequence>MFRRFRSEVESALTAALSSLEFPTDDLGIEEPPDDMDATLASSVAFRLAGEAGAAPPVVAADVAEAVESAMNDGTYDYLDAVDVAGPYVNFHAGDRYLADTLAAAAGDVAYGTLPDRDTSVVVEHTSANPTGPVHVGRARNPIVGDAVATLLSYAGYDVDRHYYVNDAGRQMAVFTWAYETFDESDLDEEPARDRIEYDLVRYYRKGNAYLEDADPEAVEAAEAEISAILQGLEAGDEETFERVGEVVDGVLGGMKGCLARLPAAFDEFVKETRFMRDGSTTEVADRLRASEQAVYEEDAWQLELDDWGIEKNLVFLRSDETSLYTTRDLAHHEWKFANYDRAVTVLGEDHKLQAEQLDAALEILGNDTGRLGHVIYSYVNLPEGKMSTRRGTGVMLDDLLDEAIDRAREAVETRLDDRIRDDDLTDEDVERIAHQVGIGAVRYDIVSKQPTKAITFEWEDALDFEGQSAPYVQYVHARCCGIIDEAEAAGVTVPEGGEGGEGGEGREDDAVDATVLETDAARDLLREVARFPAVIEAAAADLEPHTVATFTREFAEAYNRFYRECPVLTAERDDLRDARLALVVAARNTMANALDVLGVEAPESM</sequence>
<reference evidence="14 15" key="1">
    <citation type="submission" date="2017-06" db="EMBL/GenBank/DDBJ databases">
        <authorList>
            <person name="Kim H.J."/>
            <person name="Triplett B.A."/>
        </authorList>
    </citation>
    <scope>NUCLEOTIDE SEQUENCE [LARGE SCALE GENOMIC DNA]</scope>
    <source>
        <strain evidence="14 15">DSM 8800</strain>
    </source>
</reference>
<keyword evidence="3 10" id="KW-0963">Cytoplasm</keyword>
<dbReference type="Pfam" id="PF03485">
    <property type="entry name" value="Arg_tRNA_synt_N"/>
    <property type="match status" value="1"/>
</dbReference>
<evidence type="ECO:0000256" key="4">
    <source>
        <dbReference type="ARBA" id="ARBA00022598"/>
    </source>
</evidence>
<dbReference type="RefSeq" id="WP_089384355.1">
    <property type="nucleotide sequence ID" value="NZ_FZNQ01000005.1"/>
</dbReference>
<dbReference type="NCBIfam" id="TIGR00456">
    <property type="entry name" value="argS"/>
    <property type="match status" value="1"/>
</dbReference>
<dbReference type="InterPro" id="IPR001278">
    <property type="entry name" value="Arg-tRNA-ligase"/>
</dbReference>
<evidence type="ECO:0000256" key="7">
    <source>
        <dbReference type="ARBA" id="ARBA00022917"/>
    </source>
</evidence>
<comment type="subcellular location">
    <subcellularLocation>
        <location evidence="1 10">Cytoplasm</location>
    </subcellularLocation>
</comment>
<dbReference type="Gene3D" id="3.40.50.620">
    <property type="entry name" value="HUPs"/>
    <property type="match status" value="1"/>
</dbReference>
<dbReference type="EC" id="6.1.1.19" evidence="10"/>
<evidence type="ECO:0000256" key="1">
    <source>
        <dbReference type="ARBA" id="ARBA00004496"/>
    </source>
</evidence>
<dbReference type="SMART" id="SM00836">
    <property type="entry name" value="DALR_1"/>
    <property type="match status" value="1"/>
</dbReference>
<feature type="short sequence motif" description="'HIGH' region" evidence="10">
    <location>
        <begin position="128"/>
        <end position="138"/>
    </location>
</feature>
<dbReference type="GO" id="GO:0006420">
    <property type="term" value="P:arginyl-tRNA aminoacylation"/>
    <property type="evidence" value="ECO:0007669"/>
    <property type="project" value="UniProtKB-UniRule"/>
</dbReference>
<gene>
    <name evidence="10" type="primary">argS</name>
    <name evidence="14" type="ORF">SAMN06264855_10582</name>
</gene>
<keyword evidence="8 10" id="KW-0030">Aminoacyl-tRNA synthetase</keyword>
<dbReference type="HAMAP" id="MF_00123">
    <property type="entry name" value="Arg_tRNA_synth"/>
    <property type="match status" value="1"/>
</dbReference>
<feature type="domain" description="Arginyl tRNA synthetase N-terminal" evidence="13">
    <location>
        <begin position="3"/>
        <end position="93"/>
    </location>
</feature>
<evidence type="ECO:0000256" key="9">
    <source>
        <dbReference type="ARBA" id="ARBA00049339"/>
    </source>
</evidence>
<dbReference type="Pfam" id="PF05746">
    <property type="entry name" value="DALR_1"/>
    <property type="match status" value="1"/>
</dbReference>
<proteinExistence type="inferred from homology"/>
<dbReference type="SUPFAM" id="SSF47323">
    <property type="entry name" value="Anticodon-binding domain of a subclass of class I aminoacyl-tRNA synthetases"/>
    <property type="match status" value="1"/>
</dbReference>